<dbReference type="PANTHER" id="PTHR20858:SF17">
    <property type="entry name" value="HYDROXYMETHYLPYRIMIDINE_PHOSPHOMETHYLPYRIMIDINE KINASE THI20-RELATED"/>
    <property type="match status" value="1"/>
</dbReference>
<dbReference type="InterPro" id="IPR013749">
    <property type="entry name" value="PM/HMP-P_kinase-1"/>
</dbReference>
<reference evidence="2 3" key="1">
    <citation type="submission" date="2023-04" db="EMBL/GenBank/DDBJ databases">
        <title>Marinobulbifer ophiurae gen. nov., sp. Nov., isolate from tissue of brittle star Ophioplocus japonicus.</title>
        <authorList>
            <person name="Kawano K."/>
            <person name="Sawayama S."/>
            <person name="Nakagawa S."/>
        </authorList>
    </citation>
    <scope>NUCLEOTIDE SEQUENCE [LARGE SCALE GENOMIC DNA]</scope>
    <source>
        <strain evidence="2 3">NKW57</strain>
    </source>
</reference>
<organism evidence="2 3">
    <name type="scientific">Biformimicrobium ophioploci</name>
    <dbReference type="NCBI Taxonomy" id="3036711"/>
    <lineage>
        <taxon>Bacteria</taxon>
        <taxon>Pseudomonadati</taxon>
        <taxon>Pseudomonadota</taxon>
        <taxon>Gammaproteobacteria</taxon>
        <taxon>Cellvibrionales</taxon>
        <taxon>Microbulbiferaceae</taxon>
        <taxon>Biformimicrobium</taxon>
    </lineage>
</organism>
<name>A0ABQ6LUE0_9GAMM</name>
<dbReference type="Proteomes" id="UP001224392">
    <property type="component" value="Unassembled WGS sequence"/>
</dbReference>
<dbReference type="Gene3D" id="3.40.1190.20">
    <property type="match status" value="1"/>
</dbReference>
<accession>A0ABQ6LUE0</accession>
<dbReference type="RefSeq" id="WP_285762225.1">
    <property type="nucleotide sequence ID" value="NZ_BSYJ01000001.1"/>
</dbReference>
<dbReference type="GO" id="GO:0016301">
    <property type="term" value="F:kinase activity"/>
    <property type="evidence" value="ECO:0007669"/>
    <property type="project" value="UniProtKB-KW"/>
</dbReference>
<evidence type="ECO:0000313" key="3">
    <source>
        <dbReference type="Proteomes" id="UP001224392"/>
    </source>
</evidence>
<feature type="domain" description="Pyridoxamine kinase/Phosphomethylpyrimidine kinase" evidence="1">
    <location>
        <begin position="17"/>
        <end position="252"/>
    </location>
</feature>
<keyword evidence="2" id="KW-0808">Transferase</keyword>
<dbReference type="InterPro" id="IPR029056">
    <property type="entry name" value="Ribokinase-like"/>
</dbReference>
<proteinExistence type="predicted"/>
<dbReference type="SUPFAM" id="SSF53613">
    <property type="entry name" value="Ribokinase-like"/>
    <property type="match status" value="1"/>
</dbReference>
<dbReference type="EMBL" id="BSYJ01000001">
    <property type="protein sequence ID" value="GMG85694.1"/>
    <property type="molecule type" value="Genomic_DNA"/>
</dbReference>
<evidence type="ECO:0000313" key="2">
    <source>
        <dbReference type="EMBL" id="GMG85694.1"/>
    </source>
</evidence>
<protein>
    <submittedName>
        <fullName evidence="2">Hydroxymethylpyrimidine/phosphomethylpyrimidine kinase</fullName>
    </submittedName>
</protein>
<sequence>MTQETNPPIVLSIAHHDPTGSSGLAADMEAAASLGCHCTSVVTAISVGDTREFIGAAPVEDHLLIEQARAILEDMPVACIKVGYLGSTENIRAIHSVLRDYEDIPVIVDPDATLADKQSHMAPALWSALVSLILPLATLVAPNRREARAMAGEADVLDAQAQELLASGCEYLLMTGVPTSPTELQNGLYDIRGLLRTYQWQRLPSATYGICGTLTTSIACHLAHGLPIMEAVARAQKFTWNAIKASRQLGMGRPVPNRFFWTNC</sequence>
<gene>
    <name evidence="2" type="ORF">MNKW57_00150</name>
</gene>
<keyword evidence="2" id="KW-0418">Kinase</keyword>
<keyword evidence="3" id="KW-1185">Reference proteome</keyword>
<dbReference type="PANTHER" id="PTHR20858">
    <property type="entry name" value="PHOSPHOMETHYLPYRIMIDINE KINASE"/>
    <property type="match status" value="1"/>
</dbReference>
<evidence type="ECO:0000259" key="1">
    <source>
        <dbReference type="Pfam" id="PF08543"/>
    </source>
</evidence>
<comment type="caution">
    <text evidence="2">The sequence shown here is derived from an EMBL/GenBank/DDBJ whole genome shotgun (WGS) entry which is preliminary data.</text>
</comment>
<dbReference type="Pfam" id="PF08543">
    <property type="entry name" value="Phos_pyr_kin"/>
    <property type="match status" value="1"/>
</dbReference>